<dbReference type="PANTHER" id="PTHR21320:SF3">
    <property type="entry name" value="CYTOCHROME C OXIDASE ASSEMBLY PROTEIN COX11, MITOCHONDRIAL-RELATED"/>
    <property type="match status" value="1"/>
</dbReference>
<name>A0ABM1EQP7_PRICU</name>
<evidence type="ECO:0000256" key="7">
    <source>
        <dbReference type="SAM" id="Phobius"/>
    </source>
</evidence>
<evidence type="ECO:0000256" key="2">
    <source>
        <dbReference type="ARBA" id="ARBA00004243"/>
    </source>
</evidence>
<feature type="region of interest" description="Disordered" evidence="6">
    <location>
        <begin position="38"/>
        <end position="69"/>
    </location>
</feature>
<keyword evidence="5 7" id="KW-0472">Membrane</keyword>
<keyword evidence="4 7" id="KW-1133">Transmembrane helix</keyword>
<dbReference type="PANTHER" id="PTHR21320">
    <property type="entry name" value="CYTOCHROME C OXIDASE ASSEMBLY PROTEIN COX11-RELATED"/>
    <property type="match status" value="1"/>
</dbReference>
<evidence type="ECO:0000256" key="6">
    <source>
        <dbReference type="SAM" id="MobiDB-lite"/>
    </source>
</evidence>
<dbReference type="GeneID" id="106814687"/>
<dbReference type="Gene3D" id="2.60.370.10">
    <property type="entry name" value="Ctag/Cox11"/>
    <property type="match status" value="1"/>
</dbReference>
<evidence type="ECO:0000313" key="8">
    <source>
        <dbReference type="Proteomes" id="UP000695022"/>
    </source>
</evidence>
<evidence type="ECO:0000256" key="5">
    <source>
        <dbReference type="ARBA" id="ARBA00023136"/>
    </source>
</evidence>
<accession>A0ABM1EQP7</accession>
<dbReference type="Proteomes" id="UP000695022">
    <property type="component" value="Unplaced"/>
</dbReference>
<dbReference type="RefSeq" id="XP_014674518.1">
    <property type="nucleotide sequence ID" value="XM_014819032.1"/>
</dbReference>
<comment type="subcellular location">
    <subcellularLocation>
        <location evidence="2">Mitochondrion inner membrane</location>
        <topology evidence="2">Single-pass membrane protein</topology>
        <orientation evidence="2">Intermembrane side</orientation>
    </subcellularLocation>
</comment>
<comment type="function">
    <text evidence="1">Exerts its effect at some terminal stage of cytochrome c oxidase synthesis, probably by being involved in the insertion of the copper B into subunit I.</text>
</comment>
<organism evidence="8 9">
    <name type="scientific">Priapulus caudatus</name>
    <name type="common">Priapulid worm</name>
    <dbReference type="NCBI Taxonomy" id="37621"/>
    <lineage>
        <taxon>Eukaryota</taxon>
        <taxon>Metazoa</taxon>
        <taxon>Ecdysozoa</taxon>
        <taxon>Scalidophora</taxon>
        <taxon>Priapulida</taxon>
        <taxon>Priapulimorpha</taxon>
        <taxon>Priapulimorphida</taxon>
        <taxon>Priapulidae</taxon>
        <taxon>Priapulus</taxon>
    </lineage>
</organism>
<evidence type="ECO:0000256" key="1">
    <source>
        <dbReference type="ARBA" id="ARBA00004007"/>
    </source>
</evidence>
<dbReference type="SUPFAM" id="SSF110111">
    <property type="entry name" value="Ctag/Cox11"/>
    <property type="match status" value="1"/>
</dbReference>
<feature type="compositionally biased region" description="Basic and acidic residues" evidence="6">
    <location>
        <begin position="52"/>
        <end position="67"/>
    </location>
</feature>
<keyword evidence="8" id="KW-1185">Reference proteome</keyword>
<evidence type="ECO:0000313" key="9">
    <source>
        <dbReference type="RefSeq" id="XP_014674518.1"/>
    </source>
</evidence>
<feature type="compositionally biased region" description="Low complexity" evidence="6">
    <location>
        <begin position="38"/>
        <end position="48"/>
    </location>
</feature>
<gene>
    <name evidence="9" type="primary">LOC106814687</name>
</gene>
<sequence>MMLSLACQASLAGGTRTGVYRHVCRSVRRHAAAMVTAATAAHPSANSAGSRDVLDASPRRPDAETPGRHRLRPCGLQMLSCFASHRGDRCTNFFVSLVAVPPLLSSLPSAMGARWLHVGASQRAAGGGSPRRRSHSYETSTTLMYASALLVLVGGISYAAVPMYRMFCQATGLGGQAGLLKSAADADKVETLKKVARSVLRIDGASSTRTAALEHALELQVRQQAQRKLHPGETALAFYTATNPTDDPVTGISTYNVVPFEAGLYFNKIQCFCFEEQLLNPHEQVDMPVFF</sequence>
<evidence type="ECO:0000256" key="3">
    <source>
        <dbReference type="ARBA" id="ARBA00022692"/>
    </source>
</evidence>
<reference evidence="9" key="1">
    <citation type="submission" date="2025-08" db="UniProtKB">
        <authorList>
            <consortium name="RefSeq"/>
        </authorList>
    </citation>
    <scope>IDENTIFICATION</scope>
</reference>
<keyword evidence="3 7" id="KW-0812">Transmembrane</keyword>
<dbReference type="Pfam" id="PF04442">
    <property type="entry name" value="CtaG_Cox11"/>
    <property type="match status" value="1"/>
</dbReference>
<dbReference type="InterPro" id="IPR007533">
    <property type="entry name" value="Cyt_c_oxidase_assmbl_CtaG"/>
</dbReference>
<feature type="transmembrane region" description="Helical" evidence="7">
    <location>
        <begin position="142"/>
        <end position="161"/>
    </location>
</feature>
<proteinExistence type="predicted"/>
<evidence type="ECO:0000256" key="4">
    <source>
        <dbReference type="ARBA" id="ARBA00022989"/>
    </source>
</evidence>
<dbReference type="InterPro" id="IPR023471">
    <property type="entry name" value="CtaG/Cox11_dom_sf"/>
</dbReference>
<protein>
    <submittedName>
        <fullName evidence="9">Cytochrome c oxidase assembly protein COX11, mitochondrial-like</fullName>
    </submittedName>
</protein>